<evidence type="ECO:0000313" key="5">
    <source>
        <dbReference type="Proteomes" id="UP000278756"/>
    </source>
</evidence>
<feature type="transmembrane region" description="Helical" evidence="2">
    <location>
        <begin position="343"/>
        <end position="362"/>
    </location>
</feature>
<feature type="transmembrane region" description="Helical" evidence="2">
    <location>
        <begin position="303"/>
        <end position="323"/>
    </location>
</feature>
<dbReference type="AlphaFoldDB" id="A0A3G9FZG5"/>
<evidence type="ECO:0000259" key="3">
    <source>
        <dbReference type="Pfam" id="PF01757"/>
    </source>
</evidence>
<feature type="transmembrane region" description="Helical" evidence="2">
    <location>
        <begin position="190"/>
        <end position="211"/>
    </location>
</feature>
<dbReference type="InterPro" id="IPR050879">
    <property type="entry name" value="Acyltransferase_3"/>
</dbReference>
<feature type="transmembrane region" description="Helical" evidence="2">
    <location>
        <begin position="275"/>
        <end position="291"/>
    </location>
</feature>
<feature type="transmembrane region" description="Helical" evidence="2">
    <location>
        <begin position="163"/>
        <end position="183"/>
    </location>
</feature>
<feature type="transmembrane region" description="Helical" evidence="2">
    <location>
        <begin position="110"/>
        <end position="135"/>
    </location>
</feature>
<dbReference type="PANTHER" id="PTHR23028:SF131">
    <property type="entry name" value="BLR2367 PROTEIN"/>
    <property type="match status" value="1"/>
</dbReference>
<keyword evidence="4" id="KW-0012">Acyltransferase</keyword>
<reference evidence="5" key="2">
    <citation type="journal article" date="2017" name="Plant Physiol. Biochem.">
        <title>Differential oxidative and antioxidative response of duckweed Lemna minor toward plant growth promoting/inhibiting bacteria.</title>
        <authorList>
            <person name="Ishizawa H."/>
            <person name="Kuroda M."/>
            <person name="Morikawa M."/>
            <person name="Ike M."/>
        </authorList>
    </citation>
    <scope>NUCLEOTIDE SEQUENCE [LARGE SCALE GENOMIC DNA]</scope>
    <source>
        <strain evidence="5">M6</strain>
    </source>
</reference>
<dbReference type="GO" id="GO:0000271">
    <property type="term" value="P:polysaccharide biosynthetic process"/>
    <property type="evidence" value="ECO:0007669"/>
    <property type="project" value="TreeGrafter"/>
</dbReference>
<dbReference type="InterPro" id="IPR002656">
    <property type="entry name" value="Acyl_transf_3_dom"/>
</dbReference>
<dbReference type="GO" id="GO:0016747">
    <property type="term" value="F:acyltransferase activity, transferring groups other than amino-acyl groups"/>
    <property type="evidence" value="ECO:0007669"/>
    <property type="project" value="InterPro"/>
</dbReference>
<feature type="transmembrane region" description="Helical" evidence="2">
    <location>
        <begin position="37"/>
        <end position="56"/>
    </location>
</feature>
<keyword evidence="2" id="KW-0472">Membrane</keyword>
<dbReference type="GO" id="GO:0016020">
    <property type="term" value="C:membrane"/>
    <property type="evidence" value="ECO:0007669"/>
    <property type="project" value="TreeGrafter"/>
</dbReference>
<keyword evidence="2" id="KW-0812">Transmembrane</keyword>
<evidence type="ECO:0000256" key="2">
    <source>
        <dbReference type="SAM" id="Phobius"/>
    </source>
</evidence>
<feature type="transmembrane region" description="Helical" evidence="2">
    <location>
        <begin position="68"/>
        <end position="89"/>
    </location>
</feature>
<gene>
    <name evidence="4" type="ORF">EM6_0349</name>
</gene>
<feature type="domain" description="Acyltransferase 3" evidence="3">
    <location>
        <begin position="32"/>
        <end position="358"/>
    </location>
</feature>
<dbReference type="Proteomes" id="UP000278756">
    <property type="component" value="Chromosome 1"/>
</dbReference>
<name>A0A3G9FZG5_9CAUL</name>
<feature type="transmembrane region" description="Helical" evidence="2">
    <location>
        <begin position="223"/>
        <end position="245"/>
    </location>
</feature>
<evidence type="ECO:0000313" key="4">
    <source>
        <dbReference type="EMBL" id="BBF79777.1"/>
    </source>
</evidence>
<keyword evidence="2" id="KW-1133">Transmembrane helix</keyword>
<evidence type="ECO:0000256" key="1">
    <source>
        <dbReference type="SAM" id="MobiDB-lite"/>
    </source>
</evidence>
<feature type="transmembrane region" description="Helical" evidence="2">
    <location>
        <begin position="252"/>
        <end position="269"/>
    </location>
</feature>
<feature type="region of interest" description="Disordered" evidence="1">
    <location>
        <begin position="388"/>
        <end position="418"/>
    </location>
</feature>
<reference evidence="5" key="1">
    <citation type="journal article" date="2017" name="Biotechnol. Biofuels">
        <title>Evaluation of environmental bacterial communities as a factor affecting the growth of duckweed Lemna minor.</title>
        <authorList>
            <person name="Ishizawa H."/>
            <person name="Kuroda M."/>
            <person name="Morikawa M."/>
            <person name="Ike M."/>
        </authorList>
    </citation>
    <scope>NUCLEOTIDE SEQUENCE [LARGE SCALE GENOMIC DNA]</scope>
    <source>
        <strain evidence="5">M6</strain>
    </source>
</reference>
<proteinExistence type="predicted"/>
<keyword evidence="4" id="KW-0808">Transferase</keyword>
<feature type="region of interest" description="Disordered" evidence="1">
    <location>
        <begin position="1"/>
        <end position="24"/>
    </location>
</feature>
<organism evidence="4 5">
    <name type="scientific">Asticcacaulis excentricus</name>
    <dbReference type="NCBI Taxonomy" id="78587"/>
    <lineage>
        <taxon>Bacteria</taxon>
        <taxon>Pseudomonadati</taxon>
        <taxon>Pseudomonadota</taxon>
        <taxon>Alphaproteobacteria</taxon>
        <taxon>Caulobacterales</taxon>
        <taxon>Caulobacteraceae</taxon>
        <taxon>Asticcacaulis</taxon>
    </lineage>
</organism>
<accession>A0A3G9FZG5</accession>
<feature type="compositionally biased region" description="Basic and acidic residues" evidence="1">
    <location>
        <begin position="9"/>
        <end position="20"/>
    </location>
</feature>
<sequence>MPSSGHGVMEGHRTQNRDRMTATPAARSSEIRALTGLRGVAALFVVLYHATGYFRFPDPWQHYVRHGYISVDLFFVLSGFVMAMTYGKLFDTGFQWPNFRKFILMRVARVWPLFALMTLITAALIPTVLGTRYYAEDVWHGLLPNLTMTQAWGLANSIVRPSWSISTEWAAYLVFPLLVIAALKGSWQRALLWTGLAAGLLAFVAYGPLWFGQTIRRSGPLDIAASYASGTLLRCLLSFFIGMVAYRFRALVPARAAVLFLVASLLLIAWRPSDLILVGLFTGLIMALSDDEGPVARMLSWRPVYLIGVWSYAIYLIHDVVLFGTFRTLPKFDLSLPGERVHWLMAAIAITVVLSALAHYGFEKPSRDGLRRLISRWTARKPELHAVAGDLPAEPSPTTAGPAADLAELPVSAAKSRR</sequence>
<protein>
    <submittedName>
        <fullName evidence="4">Acyltransferase family protein</fullName>
    </submittedName>
</protein>
<dbReference type="Pfam" id="PF01757">
    <property type="entry name" value="Acyl_transf_3"/>
    <property type="match status" value="1"/>
</dbReference>
<dbReference type="PANTHER" id="PTHR23028">
    <property type="entry name" value="ACETYLTRANSFERASE"/>
    <property type="match status" value="1"/>
</dbReference>
<dbReference type="EMBL" id="AP018827">
    <property type="protein sequence ID" value="BBF79777.1"/>
    <property type="molecule type" value="Genomic_DNA"/>
</dbReference>